<dbReference type="Proteomes" id="UP000886689">
    <property type="component" value="Unassembled WGS sequence"/>
</dbReference>
<dbReference type="PANTHER" id="PTHR38731">
    <property type="entry name" value="LIPL45-RELATED LIPOPROTEIN-RELATED"/>
    <property type="match status" value="1"/>
</dbReference>
<proteinExistence type="predicted"/>
<dbReference type="PANTHER" id="PTHR38731:SF1">
    <property type="entry name" value="FECR PROTEIN DOMAIN-CONTAINING PROTEIN"/>
    <property type="match status" value="1"/>
</dbReference>
<accession>A0A9D7K4F6</accession>
<evidence type="ECO:0000313" key="4">
    <source>
        <dbReference type="Proteomes" id="UP000886689"/>
    </source>
</evidence>
<gene>
    <name evidence="3" type="ORF">IPL58_10450</name>
</gene>
<protein>
    <submittedName>
        <fullName evidence="3">FecR domain-containing protein</fullName>
    </submittedName>
</protein>
<dbReference type="EMBL" id="JADJUC010000010">
    <property type="protein sequence ID" value="MBK8524482.1"/>
    <property type="molecule type" value="Genomic_DNA"/>
</dbReference>
<feature type="chain" id="PRO_5039478784" evidence="1">
    <location>
        <begin position="33"/>
        <end position="359"/>
    </location>
</feature>
<comment type="caution">
    <text evidence="3">The sequence shown here is derived from an EMBL/GenBank/DDBJ whole genome shotgun (WGS) entry which is preliminary data.</text>
</comment>
<dbReference type="Pfam" id="PF04773">
    <property type="entry name" value="FecR"/>
    <property type="match status" value="1"/>
</dbReference>
<organism evidence="3 4">
    <name type="scientific">Candidatus Proximibacter danicus</name>
    <dbReference type="NCBI Taxonomy" id="2954365"/>
    <lineage>
        <taxon>Bacteria</taxon>
        <taxon>Pseudomonadati</taxon>
        <taxon>Pseudomonadota</taxon>
        <taxon>Betaproteobacteria</taxon>
        <taxon>Candidatus Proximibacter</taxon>
    </lineage>
</organism>
<evidence type="ECO:0000313" key="3">
    <source>
        <dbReference type="EMBL" id="MBK8524482.1"/>
    </source>
</evidence>
<dbReference type="InterPro" id="IPR006860">
    <property type="entry name" value="FecR"/>
</dbReference>
<evidence type="ECO:0000256" key="1">
    <source>
        <dbReference type="SAM" id="SignalP"/>
    </source>
</evidence>
<keyword evidence="1" id="KW-0732">Signal</keyword>
<name>A0A9D7K4F6_9PROT</name>
<sequence>MATPHRAKELFFSALLLAFALSAGAGSSRALADELAGQVQIVVGAAQLIDASGKARPVERGSQVRQGDRVVTEEGALVQLKLTDGTFVAVRTNTDVAIEKYRYDDKSAQNSSLLLKLARGALRSITGLIGGNNPDAYKVVTPTATIGIRGTDHEPVYIPDPKPGETPIGTPGTYDKVNSGATVILTQGGMVDVKPGQVGFVPITPGVTPKLLPVVPDFFKRLDPKGDSAGRGGKELGSNKFLARPVMKQGMDGELKSVTPVDTVKSETTLSPTVSKTLSPTLIEPSSTLLTAPKLEAATSTGIAPTTTLVAPTTTLIAPTTTMIAPTTTIVAPATTTIAPTTTINPTLTPKMIAPILLK</sequence>
<reference evidence="3" key="1">
    <citation type="submission" date="2020-10" db="EMBL/GenBank/DDBJ databases">
        <title>Connecting structure to function with the recovery of over 1000 high-quality activated sludge metagenome-assembled genomes encoding full-length rRNA genes using long-read sequencing.</title>
        <authorList>
            <person name="Singleton C.M."/>
            <person name="Petriglieri F."/>
            <person name="Kristensen J.M."/>
            <person name="Kirkegaard R.H."/>
            <person name="Michaelsen T.Y."/>
            <person name="Andersen M.H."/>
            <person name="Karst S.M."/>
            <person name="Dueholm M.S."/>
            <person name="Nielsen P.H."/>
            <person name="Albertsen M."/>
        </authorList>
    </citation>
    <scope>NUCLEOTIDE SEQUENCE</scope>
    <source>
        <strain evidence="3">Hirt_18-Q3-R61-65_BATAC.395</strain>
    </source>
</reference>
<evidence type="ECO:0000259" key="2">
    <source>
        <dbReference type="Pfam" id="PF04773"/>
    </source>
</evidence>
<dbReference type="AlphaFoldDB" id="A0A9D7K4F6"/>
<feature type="signal peptide" evidence="1">
    <location>
        <begin position="1"/>
        <end position="32"/>
    </location>
</feature>
<feature type="domain" description="FecR protein" evidence="2">
    <location>
        <begin position="68"/>
        <end position="152"/>
    </location>
</feature>